<evidence type="ECO:0000256" key="2">
    <source>
        <dbReference type="SAM" id="Phobius"/>
    </source>
</evidence>
<dbReference type="AlphaFoldDB" id="A0A367WCH1"/>
<keyword evidence="2" id="KW-0472">Membrane</keyword>
<name>A0A367WCH1_9PROT</name>
<feature type="compositionally biased region" description="Basic and acidic residues" evidence="1">
    <location>
        <begin position="7"/>
        <end position="22"/>
    </location>
</feature>
<proteinExistence type="predicted"/>
<organism evidence="3 4">
    <name type="scientific">Thalassospira profundimaris</name>
    <dbReference type="NCBI Taxonomy" id="502049"/>
    <lineage>
        <taxon>Bacteria</taxon>
        <taxon>Pseudomonadati</taxon>
        <taxon>Pseudomonadota</taxon>
        <taxon>Alphaproteobacteria</taxon>
        <taxon>Rhodospirillales</taxon>
        <taxon>Thalassospiraceae</taxon>
        <taxon>Thalassospira</taxon>
    </lineage>
</organism>
<comment type="caution">
    <text evidence="3">The sequence shown here is derived from an EMBL/GenBank/DDBJ whole genome shotgun (WGS) entry which is preliminary data.</text>
</comment>
<accession>A0A367WCH1</accession>
<keyword evidence="2" id="KW-0812">Transmembrane</keyword>
<protein>
    <submittedName>
        <fullName evidence="3">Uncharacterized protein</fullName>
    </submittedName>
</protein>
<dbReference type="RefSeq" id="WP_114101012.1">
    <property type="nucleotide sequence ID" value="NZ_JPWF01000002.1"/>
</dbReference>
<dbReference type="OrthoDB" id="7366010at2"/>
<gene>
    <name evidence="3" type="ORF">TH19_03965</name>
</gene>
<evidence type="ECO:0000313" key="4">
    <source>
        <dbReference type="Proteomes" id="UP000253226"/>
    </source>
</evidence>
<keyword evidence="2" id="KW-1133">Transmembrane helix</keyword>
<feature type="region of interest" description="Disordered" evidence="1">
    <location>
        <begin position="1"/>
        <end position="63"/>
    </location>
</feature>
<reference evidence="3 4" key="1">
    <citation type="submission" date="2014-07" db="EMBL/GenBank/DDBJ databases">
        <title>Draft genome sequence of Thalassospira profundimaris 35.</title>
        <authorList>
            <person name="Lai Q."/>
            <person name="Shao Z."/>
        </authorList>
    </citation>
    <scope>NUCLEOTIDE SEQUENCE [LARGE SCALE GENOMIC DNA]</scope>
    <source>
        <strain evidence="3 4">35</strain>
    </source>
</reference>
<evidence type="ECO:0000256" key="1">
    <source>
        <dbReference type="SAM" id="MobiDB-lite"/>
    </source>
</evidence>
<sequence length="98" mass="10651">MTGNNAKDPHGVAHQNRDRHPEQGTVLDRIKMPPMSGEEALRRFNEQSAPEQESSKHHSASGQSELANLHPVMKLVALGGTLLMITAILLGVLYLFGA</sequence>
<feature type="transmembrane region" description="Helical" evidence="2">
    <location>
        <begin position="75"/>
        <end position="96"/>
    </location>
</feature>
<evidence type="ECO:0000313" key="3">
    <source>
        <dbReference type="EMBL" id="RCK38959.1"/>
    </source>
</evidence>
<dbReference type="EMBL" id="JPWF01000002">
    <property type="protein sequence ID" value="RCK38959.1"/>
    <property type="molecule type" value="Genomic_DNA"/>
</dbReference>
<dbReference type="Proteomes" id="UP000253226">
    <property type="component" value="Unassembled WGS sequence"/>
</dbReference>